<comment type="catalytic activity">
    <reaction evidence="6 15">
        <text>N-terminal L-arginyl-[protein] + L-leucyl-tRNA(Leu) = N-terminal L-leucyl-L-arginyl-[protein] + tRNA(Leu) + H(+)</text>
        <dbReference type="Rhea" id="RHEA:50416"/>
        <dbReference type="Rhea" id="RHEA-COMP:9613"/>
        <dbReference type="Rhea" id="RHEA-COMP:9622"/>
        <dbReference type="Rhea" id="RHEA-COMP:12672"/>
        <dbReference type="Rhea" id="RHEA-COMP:12673"/>
        <dbReference type="ChEBI" id="CHEBI:15378"/>
        <dbReference type="ChEBI" id="CHEBI:64719"/>
        <dbReference type="ChEBI" id="CHEBI:78442"/>
        <dbReference type="ChEBI" id="CHEBI:78494"/>
        <dbReference type="ChEBI" id="CHEBI:133044"/>
        <dbReference type="EC" id="2.3.2.6"/>
    </reaction>
</comment>
<reference evidence="16 17" key="1">
    <citation type="submission" date="2019-07" db="EMBL/GenBank/DDBJ databases">
        <title>Insights of Desulfuromonas acetexigens electromicrobiology.</title>
        <authorList>
            <person name="Katuri K."/>
            <person name="Sapireddy V."/>
            <person name="Shaw D.R."/>
            <person name="Saikaly P."/>
        </authorList>
    </citation>
    <scope>NUCLEOTIDE SEQUENCE [LARGE SCALE GENOMIC DNA]</scope>
    <source>
        <strain evidence="16 17">2873</strain>
    </source>
</reference>
<evidence type="ECO:0000256" key="3">
    <source>
        <dbReference type="ARBA" id="ARBA00022679"/>
    </source>
</evidence>
<organism evidence="16 17">
    <name type="scientific">Trichloromonas acetexigens</name>
    <dbReference type="NCBI Taxonomy" id="38815"/>
    <lineage>
        <taxon>Bacteria</taxon>
        <taxon>Pseudomonadati</taxon>
        <taxon>Thermodesulfobacteriota</taxon>
        <taxon>Desulfuromonadia</taxon>
        <taxon>Desulfuromonadales</taxon>
        <taxon>Trichloromonadaceae</taxon>
        <taxon>Trichloromonas</taxon>
    </lineage>
</organism>
<dbReference type="InterPro" id="IPR004616">
    <property type="entry name" value="Leu/Phe-tRNA_Trfase"/>
</dbReference>
<evidence type="ECO:0000256" key="11">
    <source>
        <dbReference type="ARBA" id="ARBA00074372"/>
    </source>
</evidence>
<name>A0A550J8Y5_9BACT</name>
<dbReference type="FunFam" id="3.30.70.3550:FF:000001">
    <property type="entry name" value="Leucyl/phenylalanyl-tRNA--protein transferase"/>
    <property type="match status" value="1"/>
</dbReference>
<dbReference type="EC" id="2.3.2.6" evidence="10 15"/>
<dbReference type="InterPro" id="IPR042203">
    <property type="entry name" value="Leu/Phe-tRNA_Trfase_C"/>
</dbReference>
<evidence type="ECO:0000256" key="13">
    <source>
        <dbReference type="ARBA" id="ARBA00077165"/>
    </source>
</evidence>
<accession>A0A550J8Y5</accession>
<comment type="catalytic activity">
    <reaction evidence="5 15">
        <text>L-phenylalanyl-tRNA(Phe) + an N-terminal L-alpha-aminoacyl-[protein] = an N-terminal L-phenylalanyl-L-alpha-aminoacyl-[protein] + tRNA(Phe)</text>
        <dbReference type="Rhea" id="RHEA:43632"/>
        <dbReference type="Rhea" id="RHEA-COMP:9668"/>
        <dbReference type="Rhea" id="RHEA-COMP:9699"/>
        <dbReference type="Rhea" id="RHEA-COMP:10636"/>
        <dbReference type="Rhea" id="RHEA-COMP:10637"/>
        <dbReference type="ChEBI" id="CHEBI:78442"/>
        <dbReference type="ChEBI" id="CHEBI:78531"/>
        <dbReference type="ChEBI" id="CHEBI:78597"/>
        <dbReference type="ChEBI" id="CHEBI:83561"/>
        <dbReference type="EC" id="2.3.2.6"/>
    </reaction>
</comment>
<evidence type="ECO:0000256" key="6">
    <source>
        <dbReference type="ARBA" id="ARBA00050652"/>
    </source>
</evidence>
<dbReference type="InterPro" id="IPR016181">
    <property type="entry name" value="Acyl_CoA_acyltransferase"/>
</dbReference>
<protein>
    <recommendedName>
        <fullName evidence="11 15">Leucyl/phenylalanyl-tRNA--protein transferase</fullName>
        <ecNumber evidence="10 15">2.3.2.6</ecNumber>
    </recommendedName>
    <alternativeName>
        <fullName evidence="12 15">L/F-transferase</fullName>
    </alternativeName>
    <alternativeName>
        <fullName evidence="13 15">Leucyltransferase</fullName>
    </alternativeName>
    <alternativeName>
        <fullName evidence="14 15">Phenyalanyltransferase</fullName>
    </alternativeName>
</protein>
<evidence type="ECO:0000256" key="4">
    <source>
        <dbReference type="ARBA" id="ARBA00023315"/>
    </source>
</evidence>
<dbReference type="GO" id="GO:0008914">
    <property type="term" value="F:leucyl-tRNA--protein transferase activity"/>
    <property type="evidence" value="ECO:0007669"/>
    <property type="project" value="UniProtKB-UniRule"/>
</dbReference>
<dbReference type="InterPro" id="IPR042221">
    <property type="entry name" value="Leu/Phe-tRNA_Trfase_N"/>
</dbReference>
<dbReference type="FunFam" id="3.40.630.70:FF:000001">
    <property type="entry name" value="Leucyl/phenylalanyl-tRNA--protein transferase"/>
    <property type="match status" value="1"/>
</dbReference>
<evidence type="ECO:0000256" key="8">
    <source>
        <dbReference type="ARBA" id="ARBA00054043"/>
    </source>
</evidence>
<evidence type="ECO:0000256" key="14">
    <source>
        <dbReference type="ARBA" id="ARBA00083640"/>
    </source>
</evidence>
<comment type="catalytic activity">
    <reaction evidence="7 15">
        <text>N-terminal L-lysyl-[protein] + L-leucyl-tRNA(Leu) = N-terminal L-leucyl-L-lysyl-[protein] + tRNA(Leu) + H(+)</text>
        <dbReference type="Rhea" id="RHEA:12340"/>
        <dbReference type="Rhea" id="RHEA-COMP:9613"/>
        <dbReference type="Rhea" id="RHEA-COMP:9622"/>
        <dbReference type="Rhea" id="RHEA-COMP:12670"/>
        <dbReference type="Rhea" id="RHEA-COMP:12671"/>
        <dbReference type="ChEBI" id="CHEBI:15378"/>
        <dbReference type="ChEBI" id="CHEBI:65249"/>
        <dbReference type="ChEBI" id="CHEBI:78442"/>
        <dbReference type="ChEBI" id="CHEBI:78494"/>
        <dbReference type="ChEBI" id="CHEBI:133043"/>
        <dbReference type="EC" id="2.3.2.6"/>
    </reaction>
</comment>
<dbReference type="SUPFAM" id="SSF55729">
    <property type="entry name" value="Acyl-CoA N-acyltransferases (Nat)"/>
    <property type="match status" value="1"/>
</dbReference>
<gene>
    <name evidence="15" type="primary">aat</name>
    <name evidence="16" type="ORF">FL622_12370</name>
</gene>
<proteinExistence type="inferred from homology"/>
<dbReference type="EMBL" id="VJVV01000009">
    <property type="protein sequence ID" value="TRO79700.1"/>
    <property type="molecule type" value="Genomic_DNA"/>
</dbReference>
<dbReference type="NCBIfam" id="TIGR00667">
    <property type="entry name" value="aat"/>
    <property type="match status" value="1"/>
</dbReference>
<dbReference type="GO" id="GO:0030163">
    <property type="term" value="P:protein catabolic process"/>
    <property type="evidence" value="ECO:0007669"/>
    <property type="project" value="UniProtKB-UniRule"/>
</dbReference>
<evidence type="ECO:0000256" key="5">
    <source>
        <dbReference type="ARBA" id="ARBA00050607"/>
    </source>
</evidence>
<evidence type="ECO:0000256" key="9">
    <source>
        <dbReference type="ARBA" id="ARBA00061535"/>
    </source>
</evidence>
<dbReference type="RefSeq" id="WP_092058768.1">
    <property type="nucleotide sequence ID" value="NZ_FOJJ01000041.1"/>
</dbReference>
<evidence type="ECO:0000256" key="7">
    <source>
        <dbReference type="ARBA" id="ARBA00051538"/>
    </source>
</evidence>
<comment type="subcellular location">
    <subcellularLocation>
        <location evidence="1 15">Cytoplasm</location>
    </subcellularLocation>
</comment>
<dbReference type="OrthoDB" id="9790282at2"/>
<comment type="caution">
    <text evidence="16">The sequence shown here is derived from an EMBL/GenBank/DDBJ whole genome shotgun (WGS) entry which is preliminary data.</text>
</comment>
<dbReference type="Proteomes" id="UP000317155">
    <property type="component" value="Unassembled WGS sequence"/>
</dbReference>
<keyword evidence="17" id="KW-1185">Reference proteome</keyword>
<dbReference type="Gene3D" id="3.40.630.70">
    <property type="entry name" value="Leucyl/phenylalanyl-tRNA-protein transferase, C-terminal domain"/>
    <property type="match status" value="1"/>
</dbReference>
<dbReference type="Gene3D" id="3.30.70.3550">
    <property type="entry name" value="Leucyl/phenylalanyl-tRNA-protein transferase, N-terminal domain"/>
    <property type="match status" value="1"/>
</dbReference>
<dbReference type="PANTHER" id="PTHR30098">
    <property type="entry name" value="LEUCYL/PHENYLALANYL-TRNA--PROTEIN TRANSFERASE"/>
    <property type="match status" value="1"/>
</dbReference>
<evidence type="ECO:0000313" key="17">
    <source>
        <dbReference type="Proteomes" id="UP000317155"/>
    </source>
</evidence>
<evidence type="ECO:0000256" key="12">
    <source>
        <dbReference type="ARBA" id="ARBA00077136"/>
    </source>
</evidence>
<keyword evidence="4 15" id="KW-0012">Acyltransferase</keyword>
<evidence type="ECO:0000256" key="1">
    <source>
        <dbReference type="ARBA" id="ARBA00004496"/>
    </source>
</evidence>
<dbReference type="AlphaFoldDB" id="A0A550J8Y5"/>
<evidence type="ECO:0000256" key="2">
    <source>
        <dbReference type="ARBA" id="ARBA00022490"/>
    </source>
</evidence>
<keyword evidence="2 15" id="KW-0963">Cytoplasm</keyword>
<dbReference type="Pfam" id="PF03588">
    <property type="entry name" value="Leu_Phe_trans"/>
    <property type="match status" value="1"/>
</dbReference>
<dbReference type="PANTHER" id="PTHR30098:SF2">
    <property type="entry name" value="LEUCYL_PHENYLALANYL-TRNA--PROTEIN TRANSFERASE"/>
    <property type="match status" value="1"/>
</dbReference>
<sequence length="238" mass="26306">MPVYRLSDQLLFPAPKLAEPSGLLAVGGDLTPRRLLLAYSLGIFPWFSDDEPPLWWSPDPRCVIFPEQIRISRSLAKCLRQGRFRVSCDEAFAAVVDGCAESRQGQPGTWITDEMRQAYLRLHRLGYAHSLECWRGDELVGGLYGVVLGRCFFGESMFHRAPDASKVALAVLARCLAKAGWPLIDCQLPNPHLLSLGAVEIPRAEFHHWLERGGVLPGLVPPAGFPPGRWVPEIGKGG</sequence>
<evidence type="ECO:0000256" key="15">
    <source>
        <dbReference type="HAMAP-Rule" id="MF_00688"/>
    </source>
</evidence>
<keyword evidence="3 15" id="KW-0808">Transferase</keyword>
<comment type="similarity">
    <text evidence="9 15">Belongs to the L/F-transferase family.</text>
</comment>
<evidence type="ECO:0000256" key="10">
    <source>
        <dbReference type="ARBA" id="ARBA00066767"/>
    </source>
</evidence>
<dbReference type="HAMAP" id="MF_00688">
    <property type="entry name" value="Leu_Phe_trans"/>
    <property type="match status" value="1"/>
</dbReference>
<evidence type="ECO:0000313" key="16">
    <source>
        <dbReference type="EMBL" id="TRO79700.1"/>
    </source>
</evidence>
<comment type="function">
    <text evidence="8 15">Functions in the N-end rule pathway of protein degradation where it conjugates Leu, Phe and, less efficiently, Met from aminoacyl-tRNAs to the N-termini of proteins containing an N-terminal arginine or lysine.</text>
</comment>
<dbReference type="GO" id="GO:0005737">
    <property type="term" value="C:cytoplasm"/>
    <property type="evidence" value="ECO:0007669"/>
    <property type="project" value="UniProtKB-SubCell"/>
</dbReference>